<keyword evidence="2" id="KW-1133">Transmembrane helix</keyword>
<feature type="compositionally biased region" description="Pro residues" evidence="1">
    <location>
        <begin position="269"/>
        <end position="279"/>
    </location>
</feature>
<keyword evidence="2" id="KW-0472">Membrane</keyword>
<proteinExistence type="predicted"/>
<sequence>MNINSSEMSNEHLEEGGIFHLPTLSEKSAEAESAVAAMSKKKKRNFTIILTVIAVMAIALGLSLSSRDSPKAQFWYSQESPKSSTSTIVTSSLNNTSDQNATPMSDRDNEWLTAHNKRRQVYHEAHGKEYVPLTWSSRLAVHAKERATNLTDHLCNDQPVHHRGVGVVGENLAWNFGDDELSSTRYVDSILTRWVDDAMHWGWPTNSHMTQALWRGTHLLGCGESMNDGGTCRIQVCHYLRPGNCVSREDDAGTNDNWRERMLQTEPCDWPPAPAPTASPSPTYWMGTYSPASVSTPFPTEDRNPKNNMN</sequence>
<keyword evidence="2" id="KW-0812">Transmembrane</keyword>
<dbReference type="Pfam" id="PF00188">
    <property type="entry name" value="CAP"/>
    <property type="match status" value="1"/>
</dbReference>
<accession>A0ABD3N719</accession>
<keyword evidence="5" id="KW-1185">Reference proteome</keyword>
<evidence type="ECO:0000256" key="2">
    <source>
        <dbReference type="SAM" id="Phobius"/>
    </source>
</evidence>
<dbReference type="Proteomes" id="UP001530293">
    <property type="component" value="Unassembled WGS sequence"/>
</dbReference>
<dbReference type="PRINTS" id="PR00837">
    <property type="entry name" value="V5TPXLIKE"/>
</dbReference>
<gene>
    <name evidence="4" type="ORF">ACHAWU_004385</name>
</gene>
<reference evidence="4 5" key="1">
    <citation type="submission" date="2024-10" db="EMBL/GenBank/DDBJ databases">
        <title>Updated reference genomes for cyclostephanoid diatoms.</title>
        <authorList>
            <person name="Roberts W.R."/>
            <person name="Alverson A.J."/>
        </authorList>
    </citation>
    <scope>NUCLEOTIDE SEQUENCE [LARGE SCALE GENOMIC DNA]</scope>
    <source>
        <strain evidence="4 5">AJA232-27</strain>
    </source>
</reference>
<feature type="compositionally biased region" description="Basic and acidic residues" evidence="1">
    <location>
        <begin position="300"/>
        <end position="310"/>
    </location>
</feature>
<evidence type="ECO:0000259" key="3">
    <source>
        <dbReference type="SMART" id="SM00198"/>
    </source>
</evidence>
<dbReference type="SMART" id="SM00198">
    <property type="entry name" value="SCP"/>
    <property type="match status" value="1"/>
</dbReference>
<evidence type="ECO:0000256" key="1">
    <source>
        <dbReference type="SAM" id="MobiDB-lite"/>
    </source>
</evidence>
<feature type="domain" description="SCP" evidence="3">
    <location>
        <begin position="106"/>
        <end position="247"/>
    </location>
</feature>
<dbReference type="InterPro" id="IPR035940">
    <property type="entry name" value="CAP_sf"/>
</dbReference>
<dbReference type="EMBL" id="JALLBG020000020">
    <property type="protein sequence ID" value="KAL3771826.1"/>
    <property type="molecule type" value="Genomic_DNA"/>
</dbReference>
<dbReference type="Gene3D" id="3.40.33.10">
    <property type="entry name" value="CAP"/>
    <property type="match status" value="1"/>
</dbReference>
<feature type="region of interest" description="Disordered" evidence="1">
    <location>
        <begin position="266"/>
        <end position="310"/>
    </location>
</feature>
<dbReference type="InterPro" id="IPR014044">
    <property type="entry name" value="CAP_dom"/>
</dbReference>
<protein>
    <recommendedName>
        <fullName evidence="3">SCP domain-containing protein</fullName>
    </recommendedName>
</protein>
<dbReference type="InterPro" id="IPR001283">
    <property type="entry name" value="CRISP-related"/>
</dbReference>
<feature type="transmembrane region" description="Helical" evidence="2">
    <location>
        <begin position="46"/>
        <end position="64"/>
    </location>
</feature>
<organism evidence="4 5">
    <name type="scientific">Discostella pseudostelligera</name>
    <dbReference type="NCBI Taxonomy" id="259834"/>
    <lineage>
        <taxon>Eukaryota</taxon>
        <taxon>Sar</taxon>
        <taxon>Stramenopiles</taxon>
        <taxon>Ochrophyta</taxon>
        <taxon>Bacillariophyta</taxon>
        <taxon>Coscinodiscophyceae</taxon>
        <taxon>Thalassiosirophycidae</taxon>
        <taxon>Stephanodiscales</taxon>
        <taxon>Stephanodiscaceae</taxon>
        <taxon>Discostella</taxon>
    </lineage>
</organism>
<name>A0ABD3N719_9STRA</name>
<dbReference type="PANTHER" id="PTHR10334">
    <property type="entry name" value="CYSTEINE-RICH SECRETORY PROTEIN-RELATED"/>
    <property type="match status" value="1"/>
</dbReference>
<evidence type="ECO:0000313" key="5">
    <source>
        <dbReference type="Proteomes" id="UP001530293"/>
    </source>
</evidence>
<comment type="caution">
    <text evidence="4">The sequence shown here is derived from an EMBL/GenBank/DDBJ whole genome shotgun (WGS) entry which is preliminary data.</text>
</comment>
<dbReference type="SUPFAM" id="SSF55797">
    <property type="entry name" value="PR-1-like"/>
    <property type="match status" value="1"/>
</dbReference>
<dbReference type="AlphaFoldDB" id="A0ABD3N719"/>
<feature type="region of interest" description="Disordered" evidence="1">
    <location>
        <begin position="84"/>
        <end position="107"/>
    </location>
</feature>
<feature type="compositionally biased region" description="Polar residues" evidence="1">
    <location>
        <begin position="84"/>
        <end position="103"/>
    </location>
</feature>
<evidence type="ECO:0000313" key="4">
    <source>
        <dbReference type="EMBL" id="KAL3771826.1"/>
    </source>
</evidence>